<reference evidence="3 4" key="1">
    <citation type="journal article" date="2017" name="BMC Genomics">
        <title>Chromosome level assembly and secondary metabolite potential of the parasitic fungus Cordyceps militaris.</title>
        <authorList>
            <person name="Kramer G.J."/>
            <person name="Nodwell J.R."/>
        </authorList>
    </citation>
    <scope>NUCLEOTIDE SEQUENCE [LARGE SCALE GENOMIC DNA]</scope>
    <source>
        <strain evidence="3 4">ATCC 34164</strain>
    </source>
</reference>
<organism evidence="3 4">
    <name type="scientific">Cordyceps militaris</name>
    <name type="common">Caterpillar fungus</name>
    <name type="synonym">Clavaria militaris</name>
    <dbReference type="NCBI Taxonomy" id="73501"/>
    <lineage>
        <taxon>Eukaryota</taxon>
        <taxon>Fungi</taxon>
        <taxon>Dikarya</taxon>
        <taxon>Ascomycota</taxon>
        <taxon>Pezizomycotina</taxon>
        <taxon>Sordariomycetes</taxon>
        <taxon>Hypocreomycetidae</taxon>
        <taxon>Hypocreales</taxon>
        <taxon>Cordycipitaceae</taxon>
        <taxon>Cordyceps</taxon>
    </lineage>
</organism>
<feature type="transmembrane region" description="Helical" evidence="2">
    <location>
        <begin position="347"/>
        <end position="364"/>
    </location>
</feature>
<keyword evidence="2" id="KW-0812">Transmembrane</keyword>
<proteinExistence type="predicted"/>
<keyword evidence="2" id="KW-0472">Membrane</keyword>
<feature type="compositionally biased region" description="Polar residues" evidence="1">
    <location>
        <begin position="563"/>
        <end position="589"/>
    </location>
</feature>
<feature type="region of interest" description="Disordered" evidence="1">
    <location>
        <begin position="563"/>
        <end position="592"/>
    </location>
</feature>
<feature type="compositionally biased region" description="Basic and acidic residues" evidence="1">
    <location>
        <begin position="53"/>
        <end position="65"/>
    </location>
</feature>
<dbReference type="OrthoDB" id="4721035at2759"/>
<accession>A0A2H4SEQ3</accession>
<keyword evidence="2" id="KW-1133">Transmembrane helix</keyword>
<evidence type="ECO:0000313" key="3">
    <source>
        <dbReference type="EMBL" id="ATY61579.1"/>
    </source>
</evidence>
<sequence length="837" mass="92415">MSYHKAPQGPSSPDNDQDRSWISPVSSTMNFDDLGDGPHLLSNLSFNRGGPRGTRESEPYGRQHEVPCTNTDPDIAPSPNSSPHHGKVNLQDSYHNNPLGLSHQNNQSNIRRLPVVVDAESATNRPSVSDLTQMGTMSGMASPDETLVGGYSPQSVSHWGRFWRSSYKSLGHKKSSRDCLTTDMQPIDGATCPARAEETACESESYSPYSGCDNGLGRCSSRKDVEKRRFSAPVIAAFIFSLLSTGLSVLWLYLSIKQPRYGQHVSSDGKLSPSTATLLAAFLSKTIELTFAASYITVLGQTLTRRAISQRSGGMTLTDMSMRSWVIQPGSLVAHWTNMKHALRSSLGILTILAALVATFYTTASDAMVTPKLKFGSWEHREMSGYVRSSYANYKFMSDSCRTMLKSEDAVESPRSCSDVMVSGESYRNLQAFMGVWTDINTNGSSNNIYINDRPPGKATLNGTTTLQGSWIETEHSNVTAHFEKTGRIINNVTLAMPHPGVAFAAISPQNKILQPRHLGGVGEYSVRAGVVSPAINVLCVNMAPDELKPLIYTEWPNAKTNLTNDGKQKTGWENWTSEVPPDSDSSGKPNWRNKTVVDDIFRWGAKYERRAPFFRLALGDQWRTASDLNGGERGSKAANSRILTQLALKTPSLPSYLPSIAEALAVFASCTLVLGSVDTPFVHFWNYSVPDNIMAAPGVLQAFQASVITQEYTSSHIHSWQAGFYSILGLMCFLNLLCLLYLIFHTKFVTDYTESQNLFSLALNSAPDDHLKGSCGGGPEKRDLAVPWRVGYSPGTNHYFIEHATGNKRWNKFTAREARNSAWNNFDRLNKKRWWQ</sequence>
<feature type="region of interest" description="Disordered" evidence="1">
    <location>
        <begin position="1"/>
        <end position="105"/>
    </location>
</feature>
<dbReference type="VEuPathDB" id="FungiDB:CCM_06743"/>
<evidence type="ECO:0000256" key="1">
    <source>
        <dbReference type="SAM" id="MobiDB-lite"/>
    </source>
</evidence>
<feature type="compositionally biased region" description="Polar residues" evidence="1">
    <location>
        <begin position="68"/>
        <end position="83"/>
    </location>
</feature>
<dbReference type="AlphaFoldDB" id="A0A2H4SEQ3"/>
<dbReference type="VEuPathDB" id="FungiDB:A9K55_008163"/>
<gene>
    <name evidence="3" type="ORF">A9K55_008163</name>
</gene>
<feature type="transmembrane region" description="Helical" evidence="2">
    <location>
        <begin position="230"/>
        <end position="256"/>
    </location>
</feature>
<dbReference type="Proteomes" id="UP000323067">
    <property type="component" value="Chromosome vii"/>
</dbReference>
<name>A0A2H4SEQ3_CORMI</name>
<evidence type="ECO:0000313" key="4">
    <source>
        <dbReference type="Proteomes" id="UP000323067"/>
    </source>
</evidence>
<dbReference type="EMBL" id="CP023324">
    <property type="protein sequence ID" value="ATY61579.1"/>
    <property type="molecule type" value="Genomic_DNA"/>
</dbReference>
<feature type="transmembrane region" description="Helical" evidence="2">
    <location>
        <begin position="276"/>
        <end position="298"/>
    </location>
</feature>
<feature type="transmembrane region" description="Helical" evidence="2">
    <location>
        <begin position="723"/>
        <end position="745"/>
    </location>
</feature>
<protein>
    <submittedName>
        <fullName evidence="3">Uncharacterized protein</fullName>
    </submittedName>
</protein>
<evidence type="ECO:0000256" key="2">
    <source>
        <dbReference type="SAM" id="Phobius"/>
    </source>
</evidence>